<dbReference type="InterPro" id="IPR018391">
    <property type="entry name" value="PQQ_b-propeller_rpt"/>
</dbReference>
<dbReference type="InterPro" id="IPR015943">
    <property type="entry name" value="WD40/YVTN_repeat-like_dom_sf"/>
</dbReference>
<dbReference type="InterPro" id="IPR000719">
    <property type="entry name" value="Prot_kinase_dom"/>
</dbReference>
<feature type="domain" description="KEN" evidence="16">
    <location>
        <begin position="1068"/>
        <end position="1209"/>
    </location>
</feature>
<dbReference type="InterPro" id="IPR010513">
    <property type="entry name" value="KEN_dom"/>
</dbReference>
<dbReference type="GO" id="GO:0004521">
    <property type="term" value="F:RNA endonuclease activity"/>
    <property type="evidence" value="ECO:0007669"/>
    <property type="project" value="InterPro"/>
</dbReference>
<keyword evidence="6" id="KW-0732">Signal</keyword>
<evidence type="ECO:0000256" key="4">
    <source>
        <dbReference type="ARBA" id="ARBA00022679"/>
    </source>
</evidence>
<organism evidence="17 18">
    <name type="scientific">Baudoinia panamericana (strain UAMH 10762)</name>
    <name type="common">Angels' share fungus</name>
    <name type="synonym">Baudoinia compniacensis (strain UAMH 10762)</name>
    <dbReference type="NCBI Taxonomy" id="717646"/>
    <lineage>
        <taxon>Eukaryota</taxon>
        <taxon>Fungi</taxon>
        <taxon>Dikarya</taxon>
        <taxon>Ascomycota</taxon>
        <taxon>Pezizomycotina</taxon>
        <taxon>Dothideomycetes</taxon>
        <taxon>Dothideomycetidae</taxon>
        <taxon>Mycosphaerellales</taxon>
        <taxon>Teratosphaeriaceae</taxon>
        <taxon>Baudoinia</taxon>
    </lineage>
</organism>
<dbReference type="Gene3D" id="1.10.510.10">
    <property type="entry name" value="Transferase(Phosphotransferase) domain 1"/>
    <property type="match status" value="1"/>
</dbReference>
<keyword evidence="18" id="KW-1185">Reference proteome</keyword>
<feature type="region of interest" description="Disordered" evidence="14">
    <location>
        <begin position="654"/>
        <end position="733"/>
    </location>
</feature>
<evidence type="ECO:0000256" key="7">
    <source>
        <dbReference type="ARBA" id="ARBA00022741"/>
    </source>
</evidence>
<comment type="catalytic activity">
    <reaction evidence="13">
        <text>L-seryl-[protein] + ATP = O-phospho-L-seryl-[protein] + ADP + H(+)</text>
        <dbReference type="Rhea" id="RHEA:17989"/>
        <dbReference type="Rhea" id="RHEA-COMP:9863"/>
        <dbReference type="Rhea" id="RHEA-COMP:11604"/>
        <dbReference type="ChEBI" id="CHEBI:15378"/>
        <dbReference type="ChEBI" id="CHEBI:29999"/>
        <dbReference type="ChEBI" id="CHEBI:30616"/>
        <dbReference type="ChEBI" id="CHEBI:83421"/>
        <dbReference type="ChEBI" id="CHEBI:456216"/>
        <dbReference type="EC" id="2.7.11.1"/>
    </reaction>
    <physiologicalReaction direction="left-to-right" evidence="13">
        <dbReference type="Rhea" id="RHEA:17990"/>
    </physiologicalReaction>
</comment>
<keyword evidence="11" id="KW-0472">Membrane</keyword>
<dbReference type="FunFam" id="3.30.200.20:FF:000077">
    <property type="entry name" value="Putative Serine/threonine-protein kinase/endoribonuclease IRE1"/>
    <property type="match status" value="1"/>
</dbReference>
<dbReference type="Gene3D" id="2.130.10.10">
    <property type="entry name" value="YVTN repeat-like/Quinoprotein amine dehydrogenase"/>
    <property type="match status" value="1"/>
</dbReference>
<evidence type="ECO:0000256" key="14">
    <source>
        <dbReference type="SAM" id="MobiDB-lite"/>
    </source>
</evidence>
<dbReference type="GO" id="GO:0004674">
    <property type="term" value="F:protein serine/threonine kinase activity"/>
    <property type="evidence" value="ECO:0007669"/>
    <property type="project" value="UniProtKB-KW"/>
</dbReference>
<dbReference type="Gene3D" id="3.30.200.20">
    <property type="entry name" value="Phosphorylase Kinase, domain 1"/>
    <property type="match status" value="1"/>
</dbReference>
<feature type="region of interest" description="Disordered" evidence="14">
    <location>
        <begin position="940"/>
        <end position="978"/>
    </location>
</feature>
<feature type="domain" description="Protein kinase" evidence="15">
    <location>
        <begin position="759"/>
        <end position="1065"/>
    </location>
</feature>
<dbReference type="eggNOG" id="KOG1027">
    <property type="taxonomic scope" value="Eukaryota"/>
</dbReference>
<comment type="subcellular location">
    <subcellularLocation>
        <location evidence="1">Membrane</location>
        <topology evidence="1">Single-pass type I membrane protein</topology>
    </subcellularLocation>
</comment>
<proteinExistence type="predicted"/>
<dbReference type="AlphaFoldDB" id="M2MWV8"/>
<sequence length="1210" mass="134635">MLHGSRYEHQNAHEQSKGIRTHADGPFTPPAKHEPAHLLHAYAHYITHDRQLGRKMQPKSTAPTLKDVLLWTLLLAPVTAAALQQQPPQKAYPSKSANSLSYVEHFQAQDSLQTPLSGQRGHRDTSTHEHDEDNERLRSGSHSRSARTRTSYNERALATYAAAESNPAVRAPPAERSTSATAGLTSRLPARSLQDWQVEEIVLLATVDGKLHARDRTTGAARWQLEVDTPMVETVYHRHNHSLDGKAVGLDDPIWVVEPSQDGSIYVYAPGTGLGMQKLPYTVKELADVLSPFAGEGMPAVTYTAEKKSTLYTIDAGTGNILKVFSSSGSMTNDDRSCRRVDPLASLDDEECETMGTLIIGRTEYTVGVQDRNTGEQISTIKYFEWGPNNRDQDLRSKYTTTLDRKYVYSRYDGSIYGFDLAEYGTYGAMQASKPRWSNKFTSPVARVYDIVRPTDDSSADPALVVLPQPVGPTLDELRILEDDAMNSVYINCTESGSWFALSEANYPTVTEGARPAQCYNDDFFGMNFLPMSKADREAFMGVHLLSPHPQRHGIPLIGGVDHPRIDPPQQHQEHGILPVSQPPQPLPYVMISAILTVLAVLAALGYHYRDRFPLRLGQARTAMDVVLPAEGIKTSIEPDAVLVRDNEPAKEVILPQPESDQAVEGAAVGQDGNELARNDSPEDGMDDEDDGQRDTKEQKRHKRGKRGGRKQKEKEQAAVEARAKRKTSHVPQPAEVISVTASESAEVAGPLQINSLVIHKDKLIGQGSSGTLVFEGSFEGREVAVKRMLSQHYELALQEVSFLQQSDDHPNVIRYFCQQKDDHFLYIAVELCQASLYDVWEADKAKTEIRQQQLNALKLAIQQDAPKALHQLAGGLFHLHNLRIIHRDIKPQNILVAFPKRGQLTTGPRLVISDFGLGKNLPENVSTLNDATVNAGTSGWKAPELISQPSTESKTSQSHSHNASDSANGPNGGGGGTSGVKRAADIFSLGCLFFWVLTDGQHPFEDETGWQGLRELNIKRDRKKMGELAGWSDAYEPMQLITSMLEHLPEDRPTAQQVLTHPFFWPAEKRLAFLCDCSDHFEREARGVVEDGYAGDSYHLRLLEDRMEEVVGPQHDFLRKLDPALIAEFGRQRKYSGNRLLDLLRGLRNKKNHYEDMPEGVKRMVGGLPEGYVRYWTERFPRLLMVCFEVVAEAGLGASDRFKTYYDST</sequence>
<dbReference type="SMART" id="SM00564">
    <property type="entry name" value="PQQ"/>
    <property type="match status" value="3"/>
</dbReference>
<dbReference type="InterPro" id="IPR008271">
    <property type="entry name" value="Ser/Thr_kinase_AS"/>
</dbReference>
<dbReference type="Proteomes" id="UP000011761">
    <property type="component" value="Unassembled WGS sequence"/>
</dbReference>
<dbReference type="SMART" id="SM00220">
    <property type="entry name" value="S_TKc"/>
    <property type="match status" value="1"/>
</dbReference>
<dbReference type="PANTHER" id="PTHR13954:SF6">
    <property type="entry name" value="NON-SPECIFIC SERINE_THREONINE PROTEIN KINASE"/>
    <property type="match status" value="1"/>
</dbReference>
<evidence type="ECO:0000256" key="6">
    <source>
        <dbReference type="ARBA" id="ARBA00022729"/>
    </source>
</evidence>
<feature type="region of interest" description="Disordered" evidence="14">
    <location>
        <begin position="163"/>
        <end position="183"/>
    </location>
</feature>
<evidence type="ECO:0000259" key="15">
    <source>
        <dbReference type="PROSITE" id="PS50011"/>
    </source>
</evidence>
<dbReference type="GO" id="GO:0070059">
    <property type="term" value="P:intrinsic apoptotic signaling pathway in response to endoplasmic reticulum stress"/>
    <property type="evidence" value="ECO:0007669"/>
    <property type="project" value="TreeGrafter"/>
</dbReference>
<dbReference type="GO" id="GO:0005524">
    <property type="term" value="F:ATP binding"/>
    <property type="evidence" value="ECO:0007669"/>
    <property type="project" value="UniProtKB-KW"/>
</dbReference>
<dbReference type="KEGG" id="bcom:BAUCODRAFT_314514"/>
<evidence type="ECO:0000256" key="3">
    <source>
        <dbReference type="ARBA" id="ARBA00022527"/>
    </source>
</evidence>
<evidence type="ECO:0000256" key="8">
    <source>
        <dbReference type="ARBA" id="ARBA00022777"/>
    </source>
</evidence>
<comment type="catalytic activity">
    <reaction evidence="12">
        <text>L-threonyl-[protein] + ATP = O-phospho-L-threonyl-[protein] + ADP + H(+)</text>
        <dbReference type="Rhea" id="RHEA:46608"/>
        <dbReference type="Rhea" id="RHEA-COMP:11060"/>
        <dbReference type="Rhea" id="RHEA-COMP:11605"/>
        <dbReference type="ChEBI" id="CHEBI:15378"/>
        <dbReference type="ChEBI" id="CHEBI:30013"/>
        <dbReference type="ChEBI" id="CHEBI:30616"/>
        <dbReference type="ChEBI" id="CHEBI:61977"/>
        <dbReference type="ChEBI" id="CHEBI:456216"/>
        <dbReference type="EC" id="2.7.11.1"/>
    </reaction>
    <physiologicalReaction direction="left-to-right" evidence="12">
        <dbReference type="Rhea" id="RHEA:46609"/>
    </physiologicalReaction>
</comment>
<dbReference type="SUPFAM" id="SSF50998">
    <property type="entry name" value="Quinoprotein alcohol dehydrogenase-like"/>
    <property type="match status" value="1"/>
</dbReference>
<dbReference type="GO" id="GO:0006397">
    <property type="term" value="P:mRNA processing"/>
    <property type="evidence" value="ECO:0007669"/>
    <property type="project" value="InterPro"/>
</dbReference>
<keyword evidence="5" id="KW-0812">Transmembrane</keyword>
<keyword evidence="8" id="KW-0418">Kinase</keyword>
<evidence type="ECO:0000256" key="10">
    <source>
        <dbReference type="ARBA" id="ARBA00022989"/>
    </source>
</evidence>
<dbReference type="EC" id="2.7.11.1" evidence="2"/>
<keyword evidence="4" id="KW-0808">Transferase</keyword>
<feature type="compositionally biased region" description="Basic residues" evidence="14">
    <location>
        <begin position="699"/>
        <end position="710"/>
    </location>
</feature>
<dbReference type="InterPro" id="IPR038357">
    <property type="entry name" value="KEN_sf"/>
</dbReference>
<feature type="compositionally biased region" description="Polar residues" evidence="14">
    <location>
        <begin position="948"/>
        <end position="962"/>
    </location>
</feature>
<evidence type="ECO:0000256" key="12">
    <source>
        <dbReference type="ARBA" id="ARBA00048659"/>
    </source>
</evidence>
<dbReference type="InterPro" id="IPR045133">
    <property type="entry name" value="IRE1/2-like"/>
</dbReference>
<dbReference type="GO" id="GO:0051082">
    <property type="term" value="F:unfolded protein binding"/>
    <property type="evidence" value="ECO:0007669"/>
    <property type="project" value="TreeGrafter"/>
</dbReference>
<name>M2MWV8_BAUPA</name>
<feature type="region of interest" description="Disordered" evidence="14">
    <location>
        <begin position="1"/>
        <end position="32"/>
    </location>
</feature>
<evidence type="ECO:0000256" key="1">
    <source>
        <dbReference type="ARBA" id="ARBA00004479"/>
    </source>
</evidence>
<dbReference type="Pfam" id="PF00069">
    <property type="entry name" value="Pkinase"/>
    <property type="match status" value="2"/>
</dbReference>
<dbReference type="PROSITE" id="PS00108">
    <property type="entry name" value="PROTEIN_KINASE_ST"/>
    <property type="match status" value="1"/>
</dbReference>
<evidence type="ECO:0000256" key="11">
    <source>
        <dbReference type="ARBA" id="ARBA00023136"/>
    </source>
</evidence>
<feature type="compositionally biased region" description="Basic and acidic residues" evidence="14">
    <location>
        <begin position="121"/>
        <end position="138"/>
    </location>
</feature>
<dbReference type="PROSITE" id="PS50011">
    <property type="entry name" value="PROTEIN_KINASE_DOM"/>
    <property type="match status" value="1"/>
</dbReference>
<feature type="compositionally biased region" description="Acidic residues" evidence="14">
    <location>
        <begin position="682"/>
        <end position="692"/>
    </location>
</feature>
<dbReference type="STRING" id="717646.M2MWV8"/>
<dbReference type="SUPFAM" id="SSF56112">
    <property type="entry name" value="Protein kinase-like (PK-like)"/>
    <property type="match status" value="1"/>
</dbReference>
<reference evidence="17 18" key="1">
    <citation type="journal article" date="2012" name="PLoS Pathog.">
        <title>Diverse lifestyles and strategies of plant pathogenesis encoded in the genomes of eighteen Dothideomycetes fungi.</title>
        <authorList>
            <person name="Ohm R.A."/>
            <person name="Feau N."/>
            <person name="Henrissat B."/>
            <person name="Schoch C.L."/>
            <person name="Horwitz B.A."/>
            <person name="Barry K.W."/>
            <person name="Condon B.J."/>
            <person name="Copeland A.C."/>
            <person name="Dhillon B."/>
            <person name="Glaser F."/>
            <person name="Hesse C.N."/>
            <person name="Kosti I."/>
            <person name="LaButti K."/>
            <person name="Lindquist E.A."/>
            <person name="Lucas S."/>
            <person name="Salamov A.A."/>
            <person name="Bradshaw R.E."/>
            <person name="Ciuffetti L."/>
            <person name="Hamelin R.C."/>
            <person name="Kema G.H.J."/>
            <person name="Lawrence C."/>
            <person name="Scott J.A."/>
            <person name="Spatafora J.W."/>
            <person name="Turgeon B.G."/>
            <person name="de Wit P.J.G.M."/>
            <person name="Zhong S."/>
            <person name="Goodwin S.B."/>
            <person name="Grigoriev I.V."/>
        </authorList>
    </citation>
    <scope>NUCLEOTIDE SEQUENCE [LARGE SCALE GENOMIC DNA]</scope>
    <source>
        <strain evidence="17 18">UAMH 10762</strain>
    </source>
</reference>
<evidence type="ECO:0000256" key="5">
    <source>
        <dbReference type="ARBA" id="ARBA00022692"/>
    </source>
</evidence>
<dbReference type="RefSeq" id="XP_007681577.1">
    <property type="nucleotide sequence ID" value="XM_007683387.1"/>
</dbReference>
<keyword evidence="10" id="KW-1133">Transmembrane helix</keyword>
<dbReference type="SMART" id="SM00580">
    <property type="entry name" value="PUG"/>
    <property type="match status" value="1"/>
</dbReference>
<dbReference type="InterPro" id="IPR011047">
    <property type="entry name" value="Quinoprotein_ADH-like_sf"/>
</dbReference>
<evidence type="ECO:0000313" key="18">
    <source>
        <dbReference type="Proteomes" id="UP000011761"/>
    </source>
</evidence>
<dbReference type="EMBL" id="KB445564">
    <property type="protein sequence ID" value="EMC91104.1"/>
    <property type="molecule type" value="Genomic_DNA"/>
</dbReference>
<feature type="region of interest" description="Disordered" evidence="14">
    <location>
        <begin position="110"/>
        <end position="151"/>
    </location>
</feature>
<evidence type="ECO:0000313" key="17">
    <source>
        <dbReference type="EMBL" id="EMC91104.1"/>
    </source>
</evidence>
<dbReference type="GeneID" id="19111479"/>
<dbReference type="OrthoDB" id="63989at2759"/>
<evidence type="ECO:0000259" key="16">
    <source>
        <dbReference type="PROSITE" id="PS51392"/>
    </source>
</evidence>
<gene>
    <name evidence="17" type="ORF">BAUCODRAFT_314514</name>
</gene>
<dbReference type="GO" id="GO:0036498">
    <property type="term" value="P:IRE1-mediated unfolded protein response"/>
    <property type="evidence" value="ECO:0007669"/>
    <property type="project" value="TreeGrafter"/>
</dbReference>
<dbReference type="PANTHER" id="PTHR13954">
    <property type="entry name" value="IRE1-RELATED"/>
    <property type="match status" value="1"/>
</dbReference>
<keyword evidence="9" id="KW-0067">ATP-binding</keyword>
<protein>
    <recommendedName>
        <fullName evidence="2">non-specific serine/threonine protein kinase</fullName>
        <ecNumber evidence="2">2.7.11.1</ecNumber>
    </recommendedName>
</protein>
<dbReference type="PROSITE" id="PS51392">
    <property type="entry name" value="KEN"/>
    <property type="match status" value="1"/>
</dbReference>
<evidence type="ECO:0000256" key="2">
    <source>
        <dbReference type="ARBA" id="ARBA00012513"/>
    </source>
</evidence>
<dbReference type="HOGENOM" id="CLU_004875_2_0_1"/>
<keyword evidence="7" id="KW-0547">Nucleotide-binding</keyword>
<accession>M2MWV8</accession>
<dbReference type="OMA" id="QCYEKDY"/>
<dbReference type="Pfam" id="PF06479">
    <property type="entry name" value="Ribonuc_2-5A"/>
    <property type="match status" value="1"/>
</dbReference>
<dbReference type="GO" id="GO:1990604">
    <property type="term" value="C:IRE1-TRAF2-ASK1 complex"/>
    <property type="evidence" value="ECO:0007669"/>
    <property type="project" value="TreeGrafter"/>
</dbReference>
<dbReference type="InterPro" id="IPR011009">
    <property type="entry name" value="Kinase-like_dom_sf"/>
</dbReference>
<evidence type="ECO:0000256" key="9">
    <source>
        <dbReference type="ARBA" id="ARBA00022840"/>
    </source>
</evidence>
<feature type="compositionally biased region" description="Basic and acidic residues" evidence="14">
    <location>
        <begin position="1"/>
        <end position="23"/>
    </location>
</feature>
<evidence type="ECO:0000256" key="13">
    <source>
        <dbReference type="ARBA" id="ARBA00048977"/>
    </source>
</evidence>
<keyword evidence="3" id="KW-0723">Serine/threonine-protein kinase</keyword>
<dbReference type="CDD" id="cd09769">
    <property type="entry name" value="Luminal_IRE1"/>
    <property type="match status" value="1"/>
</dbReference>
<dbReference type="Gene3D" id="1.20.1440.180">
    <property type="entry name" value="KEN domain"/>
    <property type="match status" value="1"/>
</dbReference>